<protein>
    <submittedName>
        <fullName evidence="6">FAD-dependent oxidoreductase</fullName>
    </submittedName>
</protein>
<dbReference type="InterPro" id="IPR036188">
    <property type="entry name" value="FAD/NAD-bd_sf"/>
</dbReference>
<evidence type="ECO:0000259" key="5">
    <source>
        <dbReference type="Pfam" id="PF07992"/>
    </source>
</evidence>
<dbReference type="InterPro" id="IPR041854">
    <property type="entry name" value="BFD-like_2Fe2S-bd_dom_sf"/>
</dbReference>
<name>A0ABT6T981_9ACTN</name>
<dbReference type="Gene3D" id="1.10.10.1100">
    <property type="entry name" value="BFD-like [2Fe-2S]-binding domain"/>
    <property type="match status" value="1"/>
</dbReference>
<dbReference type="Gene3D" id="3.30.390.30">
    <property type="match status" value="1"/>
</dbReference>
<feature type="domain" description="BFD-like [2Fe-2S]-binding" evidence="4">
    <location>
        <begin position="410"/>
        <end position="454"/>
    </location>
</feature>
<reference evidence="6 7" key="1">
    <citation type="submission" date="2023-05" db="EMBL/GenBank/DDBJ databases">
        <title>Draft genome sequence of Streptomyces sp. B-S-A12 isolated from a cave soil in Thailand.</title>
        <authorList>
            <person name="Chamroensaksri N."/>
            <person name="Muangham S."/>
        </authorList>
    </citation>
    <scope>NUCLEOTIDE SEQUENCE [LARGE SCALE GENOMIC DNA]</scope>
    <source>
        <strain evidence="6 7">B-S-A12</strain>
    </source>
</reference>
<evidence type="ECO:0000313" key="6">
    <source>
        <dbReference type="EMBL" id="MDI3424250.1"/>
    </source>
</evidence>
<keyword evidence="2" id="KW-0285">Flavoprotein</keyword>
<gene>
    <name evidence="6" type="ORF">QIT00_37995</name>
</gene>
<dbReference type="SUPFAM" id="SSF55424">
    <property type="entry name" value="FAD/NAD-linked reductases, dimerisation (C-terminal) domain"/>
    <property type="match status" value="1"/>
</dbReference>
<dbReference type="PANTHER" id="PTHR43429:SF3">
    <property type="entry name" value="NITRITE REDUCTASE [NAD(P)H]"/>
    <property type="match status" value="1"/>
</dbReference>
<dbReference type="Proteomes" id="UP001237105">
    <property type="component" value="Unassembled WGS sequence"/>
</dbReference>
<evidence type="ECO:0000256" key="3">
    <source>
        <dbReference type="ARBA" id="ARBA00022827"/>
    </source>
</evidence>
<evidence type="ECO:0000259" key="4">
    <source>
        <dbReference type="Pfam" id="PF04324"/>
    </source>
</evidence>
<dbReference type="Pfam" id="PF04324">
    <property type="entry name" value="Fer2_BFD"/>
    <property type="match status" value="1"/>
</dbReference>
<comment type="cofactor">
    <cofactor evidence="1">
        <name>FAD</name>
        <dbReference type="ChEBI" id="CHEBI:57692"/>
    </cofactor>
</comment>
<comment type="caution">
    <text evidence="6">The sequence shown here is derived from an EMBL/GenBank/DDBJ whole genome shotgun (WGS) entry which is preliminary data.</text>
</comment>
<evidence type="ECO:0000256" key="2">
    <source>
        <dbReference type="ARBA" id="ARBA00022630"/>
    </source>
</evidence>
<organism evidence="6 7">
    <name type="scientific">Streptomyces luteolus</name>
    <dbReference type="NCBI Taxonomy" id="3043615"/>
    <lineage>
        <taxon>Bacteria</taxon>
        <taxon>Bacillati</taxon>
        <taxon>Actinomycetota</taxon>
        <taxon>Actinomycetes</taxon>
        <taxon>Kitasatosporales</taxon>
        <taxon>Streptomycetaceae</taxon>
        <taxon>Streptomyces</taxon>
    </lineage>
</organism>
<proteinExistence type="predicted"/>
<dbReference type="InterPro" id="IPR016156">
    <property type="entry name" value="FAD/NAD-linked_Rdtase_dimer_sf"/>
</dbReference>
<dbReference type="InterPro" id="IPR050260">
    <property type="entry name" value="FAD-bd_OxRdtase"/>
</dbReference>
<sequence>MSDADVDTAERIVVAGYGPAAHRLVERLAHRGHGGAVTVLGAEPEPAYQRPLLTSVVDGTLPSGALRLPAAPEGVRLLLGVTATAVDRERRLVHSDDGRSHPYDRLVLATGAAPRLPDLPWLHGSDGQLPAGVRVLRTLDDTAALAGAAPVTVVGGGPLAVEAVLALRRLGRDVTLVHRGPYPLDRHLDPRAGELLSARLRALDVDLCLGRTARAYADGKLRLDDGRCVAAHDVLLCTGAAPRDGLARSAGLAVDGGVFVDDELRTDDPRVHAIGDCARPAGPAGSYGGHTTAWEQAETLALLLTGDDFPPARSRPVLRLRARELDLVRLGAPDGADETVVLADAARGRYARLSLRDNRVCGAVLLGLDRAIAAVARLYQRGEPVPADRLALLLGAAPEYAGEELPGDVVVCHCSNVTGTDLEAAWQAGARTPAALTAATRASTGCGSCGDELRRWCTEFVRREEAVSA</sequence>
<dbReference type="EMBL" id="JASCIS010000082">
    <property type="protein sequence ID" value="MDI3424250.1"/>
    <property type="molecule type" value="Genomic_DNA"/>
</dbReference>
<keyword evidence="7" id="KW-1185">Reference proteome</keyword>
<dbReference type="Gene3D" id="3.50.50.60">
    <property type="entry name" value="FAD/NAD(P)-binding domain"/>
    <property type="match status" value="2"/>
</dbReference>
<dbReference type="PRINTS" id="PR00368">
    <property type="entry name" value="FADPNR"/>
</dbReference>
<evidence type="ECO:0000256" key="1">
    <source>
        <dbReference type="ARBA" id="ARBA00001974"/>
    </source>
</evidence>
<dbReference type="SUPFAM" id="SSF51905">
    <property type="entry name" value="FAD/NAD(P)-binding domain"/>
    <property type="match status" value="2"/>
</dbReference>
<evidence type="ECO:0000313" key="7">
    <source>
        <dbReference type="Proteomes" id="UP001237105"/>
    </source>
</evidence>
<feature type="domain" description="FAD/NAD(P)-binding" evidence="5">
    <location>
        <begin position="11"/>
        <end position="296"/>
    </location>
</feature>
<accession>A0ABT6T981</accession>
<dbReference type="PANTHER" id="PTHR43429">
    <property type="entry name" value="PYRIDINE NUCLEOTIDE-DISULFIDE OXIDOREDUCTASE DOMAIN-CONTAINING"/>
    <property type="match status" value="1"/>
</dbReference>
<keyword evidence="3" id="KW-0274">FAD</keyword>
<dbReference type="PRINTS" id="PR00411">
    <property type="entry name" value="PNDRDTASEI"/>
</dbReference>
<dbReference type="InterPro" id="IPR007419">
    <property type="entry name" value="BFD-like_2Fe2S-bd_dom"/>
</dbReference>
<dbReference type="InterPro" id="IPR023753">
    <property type="entry name" value="FAD/NAD-binding_dom"/>
</dbReference>
<dbReference type="RefSeq" id="WP_282540072.1">
    <property type="nucleotide sequence ID" value="NZ_JASCIS010000082.1"/>
</dbReference>
<dbReference type="Pfam" id="PF07992">
    <property type="entry name" value="Pyr_redox_2"/>
    <property type="match status" value="1"/>
</dbReference>